<dbReference type="EMBL" id="BGPR01000013">
    <property type="protein sequence ID" value="GBL77725.1"/>
    <property type="molecule type" value="Genomic_DNA"/>
</dbReference>
<proteinExistence type="predicted"/>
<keyword evidence="3" id="KW-1185">Reference proteome</keyword>
<evidence type="ECO:0000256" key="1">
    <source>
        <dbReference type="SAM" id="Phobius"/>
    </source>
</evidence>
<evidence type="ECO:0000313" key="3">
    <source>
        <dbReference type="Proteomes" id="UP000499080"/>
    </source>
</evidence>
<keyword evidence="1" id="KW-0812">Transmembrane</keyword>
<gene>
    <name evidence="2" type="ORF">AVEN_152943_1</name>
</gene>
<dbReference type="Proteomes" id="UP000499080">
    <property type="component" value="Unassembled WGS sequence"/>
</dbReference>
<keyword evidence="1" id="KW-1133">Transmembrane helix</keyword>
<keyword evidence="1" id="KW-0472">Membrane</keyword>
<name>A0A4Y2AES8_ARAVE</name>
<comment type="caution">
    <text evidence="2">The sequence shown here is derived from an EMBL/GenBank/DDBJ whole genome shotgun (WGS) entry which is preliminary data.</text>
</comment>
<feature type="transmembrane region" description="Helical" evidence="1">
    <location>
        <begin position="95"/>
        <end position="114"/>
    </location>
</feature>
<protein>
    <submittedName>
        <fullName evidence="2">Uncharacterized protein</fullName>
    </submittedName>
</protein>
<organism evidence="2 3">
    <name type="scientific">Araneus ventricosus</name>
    <name type="common">Orbweaver spider</name>
    <name type="synonym">Epeira ventricosa</name>
    <dbReference type="NCBI Taxonomy" id="182803"/>
    <lineage>
        <taxon>Eukaryota</taxon>
        <taxon>Metazoa</taxon>
        <taxon>Ecdysozoa</taxon>
        <taxon>Arthropoda</taxon>
        <taxon>Chelicerata</taxon>
        <taxon>Arachnida</taxon>
        <taxon>Araneae</taxon>
        <taxon>Araneomorphae</taxon>
        <taxon>Entelegynae</taxon>
        <taxon>Araneoidea</taxon>
        <taxon>Araneidae</taxon>
        <taxon>Araneus</taxon>
    </lineage>
</organism>
<sequence length="118" mass="13778">MVNWVEEILETVDNQPERRPRAIASDQGADHMTAWHVWYEECLQHYYLQRVQALNETDFPQRVTSSYWFLRHCILQPQFATSADVRKKRQESSNVFAIQSVAGVAFVLQLVVALENLL</sequence>
<accession>A0A4Y2AES8</accession>
<reference evidence="2 3" key="1">
    <citation type="journal article" date="2019" name="Sci. Rep.">
        <title>Orb-weaving spider Araneus ventricosus genome elucidates the spidroin gene catalogue.</title>
        <authorList>
            <person name="Kono N."/>
            <person name="Nakamura H."/>
            <person name="Ohtoshi R."/>
            <person name="Moran D.A.P."/>
            <person name="Shinohara A."/>
            <person name="Yoshida Y."/>
            <person name="Fujiwara M."/>
            <person name="Mori M."/>
            <person name="Tomita M."/>
            <person name="Arakawa K."/>
        </authorList>
    </citation>
    <scope>NUCLEOTIDE SEQUENCE [LARGE SCALE GENOMIC DNA]</scope>
</reference>
<dbReference type="AlphaFoldDB" id="A0A4Y2AES8"/>
<evidence type="ECO:0000313" key="2">
    <source>
        <dbReference type="EMBL" id="GBL77725.1"/>
    </source>
</evidence>